<evidence type="ECO:0000313" key="1">
    <source>
        <dbReference type="EMBL" id="KAI9920993.1"/>
    </source>
</evidence>
<dbReference type="Proteomes" id="UP001163321">
    <property type="component" value="Chromosome 1"/>
</dbReference>
<gene>
    <name evidence="1" type="ORF">PsorP6_000901</name>
</gene>
<keyword evidence="2" id="KW-1185">Reference proteome</keyword>
<protein>
    <submittedName>
        <fullName evidence="1">Uncharacterized protein</fullName>
    </submittedName>
</protein>
<accession>A0ACC0WQ43</accession>
<dbReference type="EMBL" id="CM047580">
    <property type="protein sequence ID" value="KAI9920993.1"/>
    <property type="molecule type" value="Genomic_DNA"/>
</dbReference>
<comment type="caution">
    <text evidence="1">The sequence shown here is derived from an EMBL/GenBank/DDBJ whole genome shotgun (WGS) entry which is preliminary data.</text>
</comment>
<organism evidence="1 2">
    <name type="scientific">Peronosclerospora sorghi</name>
    <dbReference type="NCBI Taxonomy" id="230839"/>
    <lineage>
        <taxon>Eukaryota</taxon>
        <taxon>Sar</taxon>
        <taxon>Stramenopiles</taxon>
        <taxon>Oomycota</taxon>
        <taxon>Peronosporomycetes</taxon>
        <taxon>Peronosporales</taxon>
        <taxon>Peronosporaceae</taxon>
        <taxon>Peronosclerospora</taxon>
    </lineage>
</organism>
<evidence type="ECO:0000313" key="2">
    <source>
        <dbReference type="Proteomes" id="UP001163321"/>
    </source>
</evidence>
<name>A0ACC0WQ43_9STRA</name>
<sequence>MESVTQGLLQKPGSPLMLDLRETLSGVLGACCAVYAGLPFEVVKVRLQTQSRTNAYKGVTDAFRRIVTEEGMAALWKGAVPALSSSSIENSVLFSANGLAKQAVVAMHAKERTEADGNDVFTIWDEACMGACAGCFSATVGWVYDAEDDHVVGSKRVLSCRAITIPENIKCKLQFQRGHLGEGRFHGPVDCFLQVSKDEGMRGLWRGYSALLLRDVPFTFCFFGVYKATTSRAALFCGKDSKNELHPLTILGCGGLAGACSWGLMFPLDVLKSRIQTAPSSQPLSLPRACRAVYLDFGIRGFYRGWTAAVLRAFPANGSLFLGVEMTHRLFRWLEDRNV</sequence>
<proteinExistence type="predicted"/>
<reference evidence="1 2" key="1">
    <citation type="journal article" date="2022" name="bioRxiv">
        <title>The genome of the oomycete Peronosclerospora sorghi, a cosmopolitan pathogen of maize and sorghum, is inflated with dispersed pseudogenes.</title>
        <authorList>
            <person name="Fletcher K."/>
            <person name="Martin F."/>
            <person name="Isakeit T."/>
            <person name="Cavanaugh K."/>
            <person name="Magill C."/>
            <person name="Michelmore R."/>
        </authorList>
    </citation>
    <scope>NUCLEOTIDE SEQUENCE [LARGE SCALE GENOMIC DNA]</scope>
    <source>
        <strain evidence="1">P6</strain>
    </source>
</reference>